<dbReference type="InterPro" id="IPR036938">
    <property type="entry name" value="PAP2/HPO_sf"/>
</dbReference>
<dbReference type="CDD" id="cd03398">
    <property type="entry name" value="PAP2_haloperoxidase"/>
    <property type="match status" value="1"/>
</dbReference>
<dbReference type="InterPro" id="IPR016119">
    <property type="entry name" value="Br/Cl_peroxidase_C"/>
</dbReference>
<dbReference type="EMBL" id="FN649732">
    <property type="protein sequence ID" value="CBN73942.1"/>
    <property type="molecule type" value="Genomic_DNA"/>
</dbReference>
<organism evidence="2 3">
    <name type="scientific">Ectocarpus siliculosus</name>
    <name type="common">Brown alga</name>
    <name type="synonym">Conferva siliculosa</name>
    <dbReference type="NCBI Taxonomy" id="2880"/>
    <lineage>
        <taxon>Eukaryota</taxon>
        <taxon>Sar</taxon>
        <taxon>Stramenopiles</taxon>
        <taxon>Ochrophyta</taxon>
        <taxon>PX clade</taxon>
        <taxon>Phaeophyceae</taxon>
        <taxon>Ectocarpales</taxon>
        <taxon>Ectocarpaceae</taxon>
        <taxon>Ectocarpus</taxon>
    </lineage>
</organism>
<protein>
    <submittedName>
        <fullName evidence="2">Vanadium-dependent bromoperoxidase</fullName>
    </submittedName>
</protein>
<dbReference type="OrthoDB" id="2998at2759"/>
<proteinExistence type="predicted"/>
<keyword evidence="1" id="KW-0732">Signal</keyword>
<accession>D8LTP5</accession>
<dbReference type="InterPro" id="IPR052559">
    <property type="entry name" value="V-haloperoxidase"/>
</dbReference>
<evidence type="ECO:0000313" key="3">
    <source>
        <dbReference type="Proteomes" id="UP000002630"/>
    </source>
</evidence>
<dbReference type="InParanoid" id="D8LTP5"/>
<dbReference type="PANTHER" id="PTHR34599:SF1">
    <property type="entry name" value="PHOSPHATIDIC ACID PHOSPHATASE TYPE 2_HALOPEROXIDASE DOMAIN-CONTAINING PROTEIN"/>
    <property type="match status" value="1"/>
</dbReference>
<sequence>MKAFVGIAALLAASPPCLGATSNEEHQPTHPLLSGSVCRVRDSLDFLSPTERAKVTLQKRVDTAKEEFQVGPTCHITNGDETNVPDFIGQFHKSLPHDKFGTVSKTSYQKLLDCVFSADVNVCDQVPSGASARGAKMINPLGGTAHQVDGADSDNVFITTPDGVLSEELAAQMAEVYWMALTRDIPFSEFATNSLVRAAAENLERLPAFKGLNIPKSAGGKIDPVQDLFRTDWPGVTAGPVVSQLLLSDFAIDNIVVPPKQVTLVKEMDYMTTFQDWLDVQNGASKVKTEFVDEDKPLFIRNGRDLAALAFTDLLYTEAFRAALVMFRQGILSSAEGPYSTSERQVGFATFGEPHILTSLAASSSSTRHAWYAKWQVHRVLRPEAYGGLVHNTLTGRLHTPLPKAILQNTELLNRVRTHNAKCNGDGKGGHGDGTYLLPMAVAEGSPVHPAYPSGHAINLGAYITTLKAFLGFELGQRCYLGDLVVSNDEGTKRIEYVPRKGETCIDQNGREVQGLTYEGELNKVASNVIIGRSHIGVHYRMDGVYGALMGETSAVRRLQQELPNLSEARDTKGSIPPASYKFRLYSGKVLELLAKDIFKLDGRTCKGLYTGDDFCDEHQDGGHYLEHLVNKGGDFAFHVEL</sequence>
<reference evidence="2 3" key="1">
    <citation type="journal article" date="2010" name="Nature">
        <title>The Ectocarpus genome and the independent evolution of multicellularity in brown algae.</title>
        <authorList>
            <person name="Cock J.M."/>
            <person name="Sterck L."/>
            <person name="Rouze P."/>
            <person name="Scornet D."/>
            <person name="Allen A.E."/>
            <person name="Amoutzias G."/>
            <person name="Anthouard V."/>
            <person name="Artiguenave F."/>
            <person name="Aury J.M."/>
            <person name="Badger J.H."/>
            <person name="Beszteri B."/>
            <person name="Billiau K."/>
            <person name="Bonnet E."/>
            <person name="Bothwell J.H."/>
            <person name="Bowler C."/>
            <person name="Boyen C."/>
            <person name="Brownlee C."/>
            <person name="Carrano C.J."/>
            <person name="Charrier B."/>
            <person name="Cho G.Y."/>
            <person name="Coelho S.M."/>
            <person name="Collen J."/>
            <person name="Corre E."/>
            <person name="Da Silva C."/>
            <person name="Delage L."/>
            <person name="Delaroque N."/>
            <person name="Dittami S.M."/>
            <person name="Doulbeau S."/>
            <person name="Elias M."/>
            <person name="Farnham G."/>
            <person name="Gachon C.M."/>
            <person name="Gschloessl B."/>
            <person name="Heesch S."/>
            <person name="Jabbari K."/>
            <person name="Jubin C."/>
            <person name="Kawai H."/>
            <person name="Kimura K."/>
            <person name="Kloareg B."/>
            <person name="Kupper F.C."/>
            <person name="Lang D."/>
            <person name="Le Bail A."/>
            <person name="Leblanc C."/>
            <person name="Lerouge P."/>
            <person name="Lohr M."/>
            <person name="Lopez P.J."/>
            <person name="Martens C."/>
            <person name="Maumus F."/>
            <person name="Michel G."/>
            <person name="Miranda-Saavedra D."/>
            <person name="Morales J."/>
            <person name="Moreau H."/>
            <person name="Motomura T."/>
            <person name="Nagasato C."/>
            <person name="Napoli C.A."/>
            <person name="Nelson D.R."/>
            <person name="Nyvall-Collen P."/>
            <person name="Peters A.F."/>
            <person name="Pommier C."/>
            <person name="Potin P."/>
            <person name="Poulain J."/>
            <person name="Quesneville H."/>
            <person name="Read B."/>
            <person name="Rensing S.A."/>
            <person name="Ritter A."/>
            <person name="Rousvoal S."/>
            <person name="Samanta M."/>
            <person name="Samson G."/>
            <person name="Schroeder D.C."/>
            <person name="Segurens B."/>
            <person name="Strittmatter M."/>
            <person name="Tonon T."/>
            <person name="Tregear J.W."/>
            <person name="Valentin K."/>
            <person name="von Dassow P."/>
            <person name="Yamagishi T."/>
            <person name="Van de Peer Y."/>
            <person name="Wincker P."/>
        </authorList>
    </citation>
    <scope>NUCLEOTIDE SEQUENCE [LARGE SCALE GENOMIC DNA]</scope>
    <source>
        <strain evidence="3">Ec32 / CCAP1310/4</strain>
    </source>
</reference>
<dbReference type="OMA" id="IDYMTSY"/>
<dbReference type="AlphaFoldDB" id="D8LTP5"/>
<gene>
    <name evidence="2" type="primary">vBPO</name>
    <name evidence="2" type="ORF">Esi_0009_0080</name>
</gene>
<dbReference type="PANTHER" id="PTHR34599">
    <property type="entry name" value="PEROXIDASE-RELATED"/>
    <property type="match status" value="1"/>
</dbReference>
<dbReference type="Proteomes" id="UP000002630">
    <property type="component" value="Linkage Group LG07"/>
</dbReference>
<dbReference type="SUPFAM" id="SSF48317">
    <property type="entry name" value="Acid phosphatase/Vanadium-dependent haloperoxidase"/>
    <property type="match status" value="1"/>
</dbReference>
<dbReference type="GO" id="GO:0004601">
    <property type="term" value="F:peroxidase activity"/>
    <property type="evidence" value="ECO:0007669"/>
    <property type="project" value="UniProtKB-KW"/>
</dbReference>
<name>D8LTP5_ECTSI</name>
<evidence type="ECO:0000256" key="1">
    <source>
        <dbReference type="SAM" id="SignalP"/>
    </source>
</evidence>
<feature type="signal peptide" evidence="1">
    <location>
        <begin position="1"/>
        <end position="19"/>
    </location>
</feature>
<dbReference type="EMBL" id="FN649137">
    <property type="protein sequence ID" value="CBN73942.1"/>
    <property type="molecule type" value="Genomic_DNA"/>
</dbReference>
<dbReference type="eggNOG" id="ENOG502SQKZ">
    <property type="taxonomic scope" value="Eukaryota"/>
</dbReference>
<dbReference type="Gene3D" id="1.10.606.10">
    <property type="entry name" value="Vanadium-containing Chloroperoxidase, domain 2"/>
    <property type="match status" value="1"/>
</dbReference>
<feature type="chain" id="PRO_5003117559" evidence="1">
    <location>
        <begin position="20"/>
        <end position="642"/>
    </location>
</feature>
<keyword evidence="3" id="KW-1185">Reference proteome</keyword>
<evidence type="ECO:0000313" key="2">
    <source>
        <dbReference type="EMBL" id="CBN73942.1"/>
    </source>
</evidence>